<dbReference type="GO" id="GO:0007165">
    <property type="term" value="P:signal transduction"/>
    <property type="evidence" value="ECO:0007669"/>
    <property type="project" value="UniProtKB-KW"/>
</dbReference>
<evidence type="ECO:0000259" key="6">
    <source>
        <dbReference type="PROSITE" id="PS50885"/>
    </source>
</evidence>
<accession>A0A255I8X3</accession>
<dbReference type="InterPro" id="IPR004090">
    <property type="entry name" value="Chemotax_Me-accpt_rcpt"/>
</dbReference>
<feature type="domain" description="Methyl-accepting transducer" evidence="5">
    <location>
        <begin position="281"/>
        <end position="518"/>
    </location>
</feature>
<dbReference type="EMBL" id="NOKA02000031">
    <property type="protein sequence ID" value="RDY30664.1"/>
    <property type="molecule type" value="Genomic_DNA"/>
</dbReference>
<comment type="similarity">
    <text evidence="2">Belongs to the methyl-accepting chemotaxis (MCP) protein family.</text>
</comment>
<evidence type="ECO:0000313" key="7">
    <source>
        <dbReference type="EMBL" id="PXV86865.1"/>
    </source>
</evidence>
<dbReference type="OrthoDB" id="9814363at2"/>
<dbReference type="GO" id="GO:0004888">
    <property type="term" value="F:transmembrane signaling receptor activity"/>
    <property type="evidence" value="ECO:0007669"/>
    <property type="project" value="InterPro"/>
</dbReference>
<dbReference type="InterPro" id="IPR024478">
    <property type="entry name" value="HlyB_4HB_MCP"/>
</dbReference>
<dbReference type="SUPFAM" id="SSF58104">
    <property type="entry name" value="Methyl-accepting chemotaxis protein (MCP) signaling domain"/>
    <property type="match status" value="1"/>
</dbReference>
<evidence type="ECO:0000313" key="10">
    <source>
        <dbReference type="Proteomes" id="UP000247523"/>
    </source>
</evidence>
<organism evidence="7 10">
    <name type="scientific">Lachnotalea glycerini</name>
    <dbReference type="NCBI Taxonomy" id="1763509"/>
    <lineage>
        <taxon>Bacteria</taxon>
        <taxon>Bacillati</taxon>
        <taxon>Bacillota</taxon>
        <taxon>Clostridia</taxon>
        <taxon>Lachnospirales</taxon>
        <taxon>Lachnospiraceae</taxon>
        <taxon>Lachnotalea</taxon>
    </lineage>
</organism>
<dbReference type="PROSITE" id="PS50885">
    <property type="entry name" value="HAMP"/>
    <property type="match status" value="1"/>
</dbReference>
<evidence type="ECO:0000259" key="5">
    <source>
        <dbReference type="PROSITE" id="PS50111"/>
    </source>
</evidence>
<dbReference type="SMART" id="SM00283">
    <property type="entry name" value="MA"/>
    <property type="match status" value="1"/>
</dbReference>
<keyword evidence="4" id="KW-0812">Transmembrane</keyword>
<keyword evidence="4" id="KW-0472">Membrane</keyword>
<sequence length="568" mass="62323">MKRLSIKTKLFLLIGFLILIVIMDSAFGGMGTIQISNGLETVYKDRVIPLQQLKAISDMYAVNIVDTTHKLRNGNIDWEQASQNINNAQTAIEENWSSYYSTELTQQERTMADDVEGLLETANASVEKLKGFITDKDQTGLETFAKEELYQSIDPVSEKISELVQLQLDVTDQEYISSQNNLNYIMNVYKIIAVLILVLMVIAIRVVFSITRSLKLMNVKLSDLAKNGGDLTQKLAVNTGDEIEVMSHSINDFLELLRNIITEVKKSSGNMDESSGKMVKSVNDLNEGLGDISATTEEMSAGMEETNASTEEILSISYQVDNISGDISNKAVSASKNAKDISKRADTVQEMALKSRDIANSIYNQSNKKMKTALEDAQSVNEVHLLAESIMSITTQTNLLALNAAIEAARAGESGKGFAVVAEEIRKLAENSKENASKIQEVTKTVIDVVNGLSNSSSELLSFVDEQVIADYERLVDISKQYKSDSEYVLDMSSDLSNSSEKMSGIIEKVVSSIAEISKATEESTNGSVLIADRITDISSESGKIYQLACESQEASAKLNEVVSKFIV</sequence>
<dbReference type="GO" id="GO:0016020">
    <property type="term" value="C:membrane"/>
    <property type="evidence" value="ECO:0007669"/>
    <property type="project" value="InterPro"/>
</dbReference>
<dbReference type="GO" id="GO:0006935">
    <property type="term" value="P:chemotaxis"/>
    <property type="evidence" value="ECO:0007669"/>
    <property type="project" value="InterPro"/>
</dbReference>
<reference evidence="8" key="3">
    <citation type="submission" date="2018-07" db="EMBL/GenBank/DDBJ databases">
        <authorList>
            <person name="Quirk P.G."/>
            <person name="Krulwich T.A."/>
        </authorList>
    </citation>
    <scope>NUCLEOTIDE SEQUENCE</scope>
    <source>
        <strain evidence="8">CCRI-19302</strain>
    </source>
</reference>
<dbReference type="PROSITE" id="PS50111">
    <property type="entry name" value="CHEMOTAXIS_TRANSDUC_2"/>
    <property type="match status" value="1"/>
</dbReference>
<keyword evidence="4" id="KW-1133">Transmembrane helix</keyword>
<reference evidence="7 10" key="2">
    <citation type="submission" date="2018-05" db="EMBL/GenBank/DDBJ databases">
        <title>Genomic Encyclopedia of Type Strains, Phase IV (KMG-IV): sequencing the most valuable type-strain genomes for metagenomic binning, comparative biology and taxonomic classification.</title>
        <authorList>
            <person name="Goeker M."/>
        </authorList>
    </citation>
    <scope>NUCLEOTIDE SEQUENCE [LARGE SCALE GENOMIC DNA]</scope>
    <source>
        <strain evidence="7 10">DSM 28816</strain>
    </source>
</reference>
<dbReference type="Proteomes" id="UP000216411">
    <property type="component" value="Unassembled WGS sequence"/>
</dbReference>
<evidence type="ECO:0000256" key="3">
    <source>
        <dbReference type="PROSITE-ProRule" id="PRU00284"/>
    </source>
</evidence>
<dbReference type="Pfam" id="PF00672">
    <property type="entry name" value="HAMP"/>
    <property type="match status" value="1"/>
</dbReference>
<keyword evidence="1 3" id="KW-0807">Transducer</keyword>
<evidence type="ECO:0000313" key="9">
    <source>
        <dbReference type="Proteomes" id="UP000216411"/>
    </source>
</evidence>
<dbReference type="EMBL" id="QICS01000011">
    <property type="protein sequence ID" value="PXV86865.1"/>
    <property type="molecule type" value="Genomic_DNA"/>
</dbReference>
<protein>
    <submittedName>
        <fullName evidence="7">Methyl-accepting chemotaxis protein</fullName>
    </submittedName>
</protein>
<gene>
    <name evidence="7" type="ORF">C8E03_11165</name>
    <name evidence="8" type="ORF">CG710_013550</name>
</gene>
<dbReference type="Pfam" id="PF12729">
    <property type="entry name" value="4HB_MCP_1"/>
    <property type="match status" value="1"/>
</dbReference>
<dbReference type="Proteomes" id="UP000247523">
    <property type="component" value="Unassembled WGS sequence"/>
</dbReference>
<feature type="transmembrane region" description="Helical" evidence="4">
    <location>
        <begin position="188"/>
        <end position="208"/>
    </location>
</feature>
<dbReference type="RefSeq" id="WP_094378386.1">
    <property type="nucleotide sequence ID" value="NZ_NOKA02000031.1"/>
</dbReference>
<dbReference type="InterPro" id="IPR003660">
    <property type="entry name" value="HAMP_dom"/>
</dbReference>
<evidence type="ECO:0000256" key="2">
    <source>
        <dbReference type="ARBA" id="ARBA00029447"/>
    </source>
</evidence>
<dbReference type="PANTHER" id="PTHR32089:SF112">
    <property type="entry name" value="LYSOZYME-LIKE PROTEIN-RELATED"/>
    <property type="match status" value="1"/>
</dbReference>
<dbReference type="SMART" id="SM00304">
    <property type="entry name" value="HAMP"/>
    <property type="match status" value="1"/>
</dbReference>
<dbReference type="InterPro" id="IPR004089">
    <property type="entry name" value="MCPsignal_dom"/>
</dbReference>
<dbReference type="Pfam" id="PF00015">
    <property type="entry name" value="MCPsignal"/>
    <property type="match status" value="1"/>
</dbReference>
<evidence type="ECO:0000256" key="1">
    <source>
        <dbReference type="ARBA" id="ARBA00023224"/>
    </source>
</evidence>
<dbReference type="Gene3D" id="1.10.287.950">
    <property type="entry name" value="Methyl-accepting chemotaxis protein"/>
    <property type="match status" value="1"/>
</dbReference>
<dbReference type="CDD" id="cd06225">
    <property type="entry name" value="HAMP"/>
    <property type="match status" value="1"/>
</dbReference>
<comment type="caution">
    <text evidence="7">The sequence shown here is derived from an EMBL/GenBank/DDBJ whole genome shotgun (WGS) entry which is preliminary data.</text>
</comment>
<keyword evidence="9" id="KW-1185">Reference proteome</keyword>
<proteinExistence type="inferred from homology"/>
<evidence type="ECO:0000313" key="8">
    <source>
        <dbReference type="EMBL" id="RDY30664.1"/>
    </source>
</evidence>
<dbReference type="PANTHER" id="PTHR32089">
    <property type="entry name" value="METHYL-ACCEPTING CHEMOTAXIS PROTEIN MCPB"/>
    <property type="match status" value="1"/>
</dbReference>
<feature type="domain" description="HAMP" evidence="6">
    <location>
        <begin position="208"/>
        <end position="262"/>
    </location>
</feature>
<name>A0A255I8X3_9FIRM</name>
<dbReference type="PRINTS" id="PR00260">
    <property type="entry name" value="CHEMTRNSDUCR"/>
</dbReference>
<dbReference type="AlphaFoldDB" id="A0A255I8X3"/>
<reference evidence="8 9" key="1">
    <citation type="journal article" date="2017" name="Genome Announc.">
        <title>Draft Genome Sequence of a Sporulating and Motile Strain of Lachnotalea glycerini Isolated from Water in Quebec City, Canada.</title>
        <authorList>
            <person name="Maheux A.F."/>
            <person name="Boudreau D.K."/>
            <person name="Berube E."/>
            <person name="Boissinot M."/>
            <person name="Raymond F."/>
            <person name="Brodeur S."/>
            <person name="Corbeil J."/>
            <person name="Isabel S."/>
            <person name="Omar R.F."/>
            <person name="Bergeron M.G."/>
        </authorList>
    </citation>
    <scope>NUCLEOTIDE SEQUENCE [LARGE SCALE GENOMIC DNA]</scope>
    <source>
        <strain evidence="8 9">CCRI-19302</strain>
    </source>
</reference>
<evidence type="ECO:0000256" key="4">
    <source>
        <dbReference type="SAM" id="Phobius"/>
    </source>
</evidence>